<evidence type="ECO:0000256" key="1">
    <source>
        <dbReference type="ARBA" id="ARBA00023015"/>
    </source>
</evidence>
<protein>
    <submittedName>
        <fullName evidence="4">Sigma D regulator</fullName>
    </submittedName>
</protein>
<dbReference type="Gene3D" id="1.20.120.1370">
    <property type="entry name" value="Regulator of RNA polymerase sigma(70) subunit, domain 4"/>
    <property type="match status" value="1"/>
</dbReference>
<evidence type="ECO:0000313" key="5">
    <source>
        <dbReference type="Proteomes" id="UP000281112"/>
    </source>
</evidence>
<comment type="caution">
    <text evidence="4">The sequence shown here is derived from an EMBL/GenBank/DDBJ whole genome shotgun (WGS) entry which is preliminary data.</text>
</comment>
<dbReference type="InterPro" id="IPR007448">
    <property type="entry name" value="Sigma70_reg_Rsd_AlgQ"/>
</dbReference>
<dbReference type="RefSeq" id="WP_124939146.1">
    <property type="nucleotide sequence ID" value="NZ_RJVQ01000016.1"/>
</dbReference>
<dbReference type="EMBL" id="RJVQ01000016">
    <property type="protein sequence ID" value="RQW61128.1"/>
    <property type="molecule type" value="Genomic_DNA"/>
</dbReference>
<organism evidence="4 5">
    <name type="scientific">Vibrio viridaestus</name>
    <dbReference type="NCBI Taxonomy" id="2487322"/>
    <lineage>
        <taxon>Bacteria</taxon>
        <taxon>Pseudomonadati</taxon>
        <taxon>Pseudomonadota</taxon>
        <taxon>Gammaproteobacteria</taxon>
        <taxon>Vibrionales</taxon>
        <taxon>Vibrionaceae</taxon>
        <taxon>Vibrio</taxon>
    </lineage>
</organism>
<reference evidence="4 5" key="1">
    <citation type="submission" date="2018-11" db="EMBL/GenBank/DDBJ databases">
        <title>Vibrio LJC006 sp. nov., isolated from seawater during the bloom of the enteromorpha.</title>
        <authorList>
            <person name="Liang J."/>
        </authorList>
    </citation>
    <scope>NUCLEOTIDE SEQUENCE [LARGE SCALE GENOMIC DNA]</scope>
    <source>
        <strain evidence="4 5">LJC006</strain>
    </source>
</reference>
<accession>A0A3N9TAJ3</accession>
<gene>
    <name evidence="4" type="ORF">EES38_20870</name>
</gene>
<dbReference type="Pfam" id="PF04353">
    <property type="entry name" value="Rsd_AlgQ"/>
    <property type="match status" value="1"/>
</dbReference>
<dbReference type="InterPro" id="IPR038309">
    <property type="entry name" value="Rsd/AlgQ_sf"/>
</dbReference>
<evidence type="ECO:0000313" key="4">
    <source>
        <dbReference type="EMBL" id="RQW61128.1"/>
    </source>
</evidence>
<sequence length="164" mass="18772">MLNKFKRVQEQWGGSSEVIDQWLDDRQRLLVTYCKLATTQPNAASAKAGVTELPSYSEIEDFSQNLVEYISTGHFKIYDMVKAKWECTGFQATDEINDTYFKIVDTTDPLLNFADKYLDIKDGDDLEHFDLDLSRLGEILEERFEVEDYLIQLIADSLSVPPGA</sequence>
<dbReference type="Proteomes" id="UP000281112">
    <property type="component" value="Unassembled WGS sequence"/>
</dbReference>
<keyword evidence="5" id="KW-1185">Reference proteome</keyword>
<keyword evidence="2 3" id="KW-0804">Transcription</keyword>
<comment type="similarity">
    <text evidence="3">Belongs to the Rsd/AlgQ family.</text>
</comment>
<dbReference type="GO" id="GO:0006355">
    <property type="term" value="P:regulation of DNA-templated transcription"/>
    <property type="evidence" value="ECO:0007669"/>
    <property type="project" value="InterPro"/>
</dbReference>
<dbReference type="AlphaFoldDB" id="A0A3N9TAJ3"/>
<proteinExistence type="inferred from homology"/>
<evidence type="ECO:0000256" key="3">
    <source>
        <dbReference type="RuleBase" id="RU004409"/>
    </source>
</evidence>
<name>A0A3N9TAJ3_9VIBR</name>
<dbReference type="PIRSF" id="PIRSF016548">
    <property type="entry name" value="Rsd_AlgQ"/>
    <property type="match status" value="1"/>
</dbReference>
<dbReference type="NCBIfam" id="NF008723">
    <property type="entry name" value="PRK11718.1"/>
    <property type="match status" value="1"/>
</dbReference>
<keyword evidence="1 3" id="KW-0805">Transcription regulation</keyword>
<dbReference type="OrthoDB" id="5567237at2"/>
<evidence type="ECO:0000256" key="2">
    <source>
        <dbReference type="ARBA" id="ARBA00023163"/>
    </source>
</evidence>